<dbReference type="EMBL" id="LAZR01011968">
    <property type="protein sequence ID" value="KKM50092.1"/>
    <property type="molecule type" value="Genomic_DNA"/>
</dbReference>
<gene>
    <name evidence="2" type="ORF">LCGC14_1556310</name>
</gene>
<reference evidence="2" key="1">
    <citation type="journal article" date="2015" name="Nature">
        <title>Complex archaea that bridge the gap between prokaryotes and eukaryotes.</title>
        <authorList>
            <person name="Spang A."/>
            <person name="Saw J.H."/>
            <person name="Jorgensen S.L."/>
            <person name="Zaremba-Niedzwiedzka K."/>
            <person name="Martijn J."/>
            <person name="Lind A.E."/>
            <person name="van Eijk R."/>
            <person name="Schleper C."/>
            <person name="Guy L."/>
            <person name="Ettema T.J."/>
        </authorList>
    </citation>
    <scope>NUCLEOTIDE SEQUENCE</scope>
</reference>
<protein>
    <submittedName>
        <fullName evidence="2">Uncharacterized protein</fullName>
    </submittedName>
</protein>
<dbReference type="AlphaFoldDB" id="A0A0F9INQ9"/>
<feature type="non-terminal residue" evidence="2">
    <location>
        <position position="1"/>
    </location>
</feature>
<proteinExistence type="predicted"/>
<name>A0A0F9INQ9_9ZZZZ</name>
<accession>A0A0F9INQ9</accession>
<sequence length="109" mass="11819">HEDVMLVVILVGRYAGEQREVAPHAALLMIQKGDARRLEEPSEEAMKVRMKETVVSSAGKLHAGEVYEVPDAEGQGHVSTGLAEEAGESAPPPPPKNIKSNWKPKAKKK</sequence>
<feature type="region of interest" description="Disordered" evidence="1">
    <location>
        <begin position="61"/>
        <end position="109"/>
    </location>
</feature>
<organism evidence="2">
    <name type="scientific">marine sediment metagenome</name>
    <dbReference type="NCBI Taxonomy" id="412755"/>
    <lineage>
        <taxon>unclassified sequences</taxon>
        <taxon>metagenomes</taxon>
        <taxon>ecological metagenomes</taxon>
    </lineage>
</organism>
<evidence type="ECO:0000256" key="1">
    <source>
        <dbReference type="SAM" id="MobiDB-lite"/>
    </source>
</evidence>
<evidence type="ECO:0000313" key="2">
    <source>
        <dbReference type="EMBL" id="KKM50092.1"/>
    </source>
</evidence>
<comment type="caution">
    <text evidence="2">The sequence shown here is derived from an EMBL/GenBank/DDBJ whole genome shotgun (WGS) entry which is preliminary data.</text>
</comment>